<dbReference type="AlphaFoldDB" id="A0A0V8RWM8"/>
<protein>
    <submittedName>
        <fullName evidence="2">Uncharacterized protein</fullName>
    </submittedName>
</protein>
<keyword evidence="3" id="KW-1185">Reference proteome</keyword>
<feature type="transmembrane region" description="Helical" evidence="1">
    <location>
        <begin position="6"/>
        <end position="27"/>
    </location>
</feature>
<comment type="caution">
    <text evidence="2">The sequence shown here is derived from an EMBL/GenBank/DDBJ whole genome shotgun (WGS) entry which is preliminary data.</text>
</comment>
<keyword evidence="1" id="KW-0472">Membrane</keyword>
<organism evidence="2 3">
    <name type="scientific">Pyrodictium occultum</name>
    <dbReference type="NCBI Taxonomy" id="2309"/>
    <lineage>
        <taxon>Archaea</taxon>
        <taxon>Thermoproteota</taxon>
        <taxon>Thermoprotei</taxon>
        <taxon>Desulfurococcales</taxon>
        <taxon>Pyrodictiaceae</taxon>
        <taxon>Pyrodictium</taxon>
    </lineage>
</organism>
<name>A0A0V8RWM8_PYROC</name>
<keyword evidence="1" id="KW-1133">Transmembrane helix</keyword>
<dbReference type="RefSeq" id="WP_058371155.1">
    <property type="nucleotide sequence ID" value="NZ_LNTB01000001.1"/>
</dbReference>
<reference evidence="2 3" key="1">
    <citation type="submission" date="2015-11" db="EMBL/GenBank/DDBJ databases">
        <title>Genome sequence of Pyrodictium occultum PL-19, a marine hyperthermophilic archaeon isolated from Volcano, Italy.</title>
        <authorList>
            <person name="Utturkar S."/>
            <person name="Huber H."/>
            <person name="Leptihn S."/>
            <person name="Brown S."/>
            <person name="Stetter K.O."/>
            <person name="Podar M."/>
        </authorList>
    </citation>
    <scope>NUCLEOTIDE SEQUENCE [LARGE SCALE GENOMIC DNA]</scope>
    <source>
        <strain evidence="2 3">PL-19</strain>
    </source>
</reference>
<dbReference type="EMBL" id="LNTB01000001">
    <property type="protein sequence ID" value="KSW12471.1"/>
    <property type="molecule type" value="Genomic_DNA"/>
</dbReference>
<evidence type="ECO:0000313" key="2">
    <source>
        <dbReference type="EMBL" id="KSW12471.1"/>
    </source>
</evidence>
<accession>A0A0V8RWM8</accession>
<gene>
    <name evidence="2" type="ORF">CF15_07045</name>
</gene>
<evidence type="ECO:0000313" key="3">
    <source>
        <dbReference type="Proteomes" id="UP000053352"/>
    </source>
</evidence>
<dbReference type="Proteomes" id="UP000053352">
    <property type="component" value="Unassembled WGS sequence"/>
</dbReference>
<sequence length="135" mass="14589">MLKEFIVPGLIALIASSLIIGVIAQYVKTVVNQAGMDLVEVANAIAQNKLNRTIVDKVSSDFISIVNKSNTLMISLHPLGNSSFILDVNGFKTLVNSEELGEVCRQIYSLNQTLAEKLAICRPFLHAGSNTSASR</sequence>
<keyword evidence="1" id="KW-0812">Transmembrane</keyword>
<evidence type="ECO:0000256" key="1">
    <source>
        <dbReference type="SAM" id="Phobius"/>
    </source>
</evidence>
<proteinExistence type="predicted"/>